<sequence length="386" mass="43299">MATRSSSLRVFEFDVPFKRNHVVISHSLGESMSSLQELMLVYLPTHFMTPALFKNMSRLPNFKNLTLFTDSKNSRFGTQYVEANIKRTVLTGNLPSFHSLRELNIADNTYRHTFTIFDALERSMKLAKLAYLTCFPQCEGSDKLTALMEAIPIVCPNLLTITITVHGPTPHLHSQAIHVLLKCPRLHKLDSHRMADLSMEDIVTIATNRTTWQILRLPSSNPLSLEALVPFARNCPDLVMLGLTLDGDLPFSASEAQKVRFSSLKTLNVRFSMLTAPIEAGIFFSTICDGPLKINSDRKCASLWKTVEKIVNATDEVAMATLVQSLNRDIVYLQDSVSKLESMKVIKFSGLKLPTLADPDSGDYIVVFNQNMCMLQNFQETVTCSE</sequence>
<name>A0AAV5A606_9AGAM</name>
<comment type="caution">
    <text evidence="1">The sequence shown here is derived from an EMBL/GenBank/DDBJ whole genome shotgun (WGS) entry which is preliminary data.</text>
</comment>
<dbReference type="Proteomes" id="UP001050691">
    <property type="component" value="Unassembled WGS sequence"/>
</dbReference>
<evidence type="ECO:0000313" key="1">
    <source>
        <dbReference type="EMBL" id="GJJ10037.1"/>
    </source>
</evidence>
<evidence type="ECO:0000313" key="2">
    <source>
        <dbReference type="Proteomes" id="UP001050691"/>
    </source>
</evidence>
<keyword evidence="2" id="KW-1185">Reference proteome</keyword>
<dbReference type="EMBL" id="BPWL01000004">
    <property type="protein sequence ID" value="GJJ10037.1"/>
    <property type="molecule type" value="Genomic_DNA"/>
</dbReference>
<dbReference type="InterPro" id="IPR032675">
    <property type="entry name" value="LRR_dom_sf"/>
</dbReference>
<accession>A0AAV5A606</accession>
<dbReference type="Gene3D" id="3.80.10.10">
    <property type="entry name" value="Ribonuclease Inhibitor"/>
    <property type="match status" value="1"/>
</dbReference>
<gene>
    <name evidence="1" type="ORF">Clacol_004263</name>
</gene>
<protein>
    <submittedName>
        <fullName evidence="1">Uncharacterized protein</fullName>
    </submittedName>
</protein>
<dbReference type="AlphaFoldDB" id="A0AAV5A606"/>
<organism evidence="1 2">
    <name type="scientific">Clathrus columnatus</name>
    <dbReference type="NCBI Taxonomy" id="1419009"/>
    <lineage>
        <taxon>Eukaryota</taxon>
        <taxon>Fungi</taxon>
        <taxon>Dikarya</taxon>
        <taxon>Basidiomycota</taxon>
        <taxon>Agaricomycotina</taxon>
        <taxon>Agaricomycetes</taxon>
        <taxon>Phallomycetidae</taxon>
        <taxon>Phallales</taxon>
        <taxon>Clathraceae</taxon>
        <taxon>Clathrus</taxon>
    </lineage>
</organism>
<proteinExistence type="predicted"/>
<dbReference type="SUPFAM" id="SSF52047">
    <property type="entry name" value="RNI-like"/>
    <property type="match status" value="1"/>
</dbReference>
<reference evidence="1" key="1">
    <citation type="submission" date="2021-10" db="EMBL/GenBank/DDBJ databases">
        <title>De novo Genome Assembly of Clathrus columnatus (Basidiomycota, Fungi) Using Illumina and Nanopore Sequence Data.</title>
        <authorList>
            <person name="Ogiso-Tanaka E."/>
            <person name="Itagaki H."/>
            <person name="Hosoya T."/>
            <person name="Hosaka K."/>
        </authorList>
    </citation>
    <scope>NUCLEOTIDE SEQUENCE</scope>
    <source>
        <strain evidence="1">MO-923</strain>
    </source>
</reference>